<feature type="transmembrane region" description="Helical" evidence="7">
    <location>
        <begin position="198"/>
        <end position="216"/>
    </location>
</feature>
<feature type="transmembrane region" description="Helical" evidence="7">
    <location>
        <begin position="305"/>
        <end position="326"/>
    </location>
</feature>
<sequence length="519" mass="56459">MAEKTELEPRLEQSTTSHDSDLPSVRSHVPYRVWLVQGLIFLERAACYGASQPFQNYLQLSPDDPVRPGALGLGQARAILIIYVWLIYIYCTPLVGGLLADCWLGRRKTILLGFIVYTIGLAVLTGTAFSQQIRGTGGLPGFIMGTLLIGAGIGAVRPNMSVFIIDQYPEEEARVVKLKNGSSAITSRELTIQYIYNANYWIINVGGLAGIVTTLTEKHAGFGYAYLISSCLMVVAAVLFQVGYTHFVTAPPTGNVITSVFEALRRRRDTKHRTPISLVQERSSAQENGVVFSSEDEILLRETKAALKACLLFLPFPALMLCIDIMDSGLVAQAGSMQTHGLPNDIMYNLNPIAVMIILPFFQGWLYPFLAKRNINFSPQHRIGVGLLCAALAIGYTAGIQHLIYITGPCFARPLECLPDNVPNDVNIGIQTPTYVLLALGEILAIVAGTELAYTRAPENMKSIVQAVFLLFSAFGAVIGVGVSFAAEDPNMVIVYASIAGLLALVTVGFEFAVIRNIF</sequence>
<evidence type="ECO:0000256" key="3">
    <source>
        <dbReference type="ARBA" id="ARBA00022692"/>
    </source>
</evidence>
<feature type="transmembrane region" description="Helical" evidence="7">
    <location>
        <begin position="137"/>
        <end position="156"/>
    </location>
</feature>
<evidence type="ECO:0000313" key="8">
    <source>
        <dbReference type="EMBL" id="OSS53244.1"/>
    </source>
</evidence>
<feature type="transmembrane region" description="Helical" evidence="7">
    <location>
        <begin position="222"/>
        <end position="240"/>
    </location>
</feature>
<dbReference type="PANTHER" id="PTHR11654">
    <property type="entry name" value="OLIGOPEPTIDE TRANSPORTER-RELATED"/>
    <property type="match status" value="1"/>
</dbReference>
<dbReference type="InParanoid" id="A0A1Y2MAV5"/>
<dbReference type="InterPro" id="IPR036259">
    <property type="entry name" value="MFS_trans_sf"/>
</dbReference>
<evidence type="ECO:0000256" key="1">
    <source>
        <dbReference type="ARBA" id="ARBA00004141"/>
    </source>
</evidence>
<gene>
    <name evidence="8" type="ORF">B5807_02960</name>
</gene>
<evidence type="ECO:0000256" key="4">
    <source>
        <dbReference type="ARBA" id="ARBA00022989"/>
    </source>
</evidence>
<dbReference type="SUPFAM" id="SSF103473">
    <property type="entry name" value="MFS general substrate transporter"/>
    <property type="match status" value="1"/>
</dbReference>
<dbReference type="Pfam" id="PF00854">
    <property type="entry name" value="PTR2"/>
    <property type="match status" value="1"/>
</dbReference>
<keyword evidence="4 7" id="KW-1133">Transmembrane helix</keyword>
<dbReference type="InterPro" id="IPR000109">
    <property type="entry name" value="POT_fam"/>
</dbReference>
<proteinExistence type="inferred from homology"/>
<keyword evidence="5 7" id="KW-0472">Membrane</keyword>
<comment type="similarity">
    <text evidence="2">Belongs to the major facilitator superfamily. Proton-dependent oligopeptide transporter (POT/PTR) (TC 2.A.17) family.</text>
</comment>
<dbReference type="Proteomes" id="UP000193240">
    <property type="component" value="Unassembled WGS sequence"/>
</dbReference>
<feature type="compositionally biased region" description="Basic and acidic residues" evidence="6">
    <location>
        <begin position="1"/>
        <end position="11"/>
    </location>
</feature>
<feature type="transmembrane region" description="Helical" evidence="7">
    <location>
        <begin position="111"/>
        <end position="131"/>
    </location>
</feature>
<keyword evidence="9" id="KW-1185">Reference proteome</keyword>
<feature type="transmembrane region" description="Helical" evidence="7">
    <location>
        <begin position="346"/>
        <end position="371"/>
    </location>
</feature>
<evidence type="ECO:0008006" key="10">
    <source>
        <dbReference type="Google" id="ProtNLM"/>
    </source>
</evidence>
<feature type="transmembrane region" description="Helical" evidence="7">
    <location>
        <begin position="383"/>
        <end position="406"/>
    </location>
</feature>
<dbReference type="Gene3D" id="1.20.1250.20">
    <property type="entry name" value="MFS general substrate transporter like domains"/>
    <property type="match status" value="1"/>
</dbReference>
<reference evidence="8 9" key="1">
    <citation type="journal article" date="2017" name="Genome Announc.">
        <title>Genome sequence of the saprophytic ascomycete Epicoccum nigrum ICMP 19927 strain isolated from New Zealand.</title>
        <authorList>
            <person name="Fokin M."/>
            <person name="Fleetwood D."/>
            <person name="Weir B.S."/>
            <person name="Villas-Boas S.G."/>
        </authorList>
    </citation>
    <scope>NUCLEOTIDE SEQUENCE [LARGE SCALE GENOMIC DNA]</scope>
    <source>
        <strain evidence="8 9">ICMP 19927</strain>
    </source>
</reference>
<dbReference type="GO" id="GO:0016020">
    <property type="term" value="C:membrane"/>
    <property type="evidence" value="ECO:0007669"/>
    <property type="project" value="UniProtKB-SubCell"/>
</dbReference>
<dbReference type="OMA" id="TMVPQLR"/>
<feature type="transmembrane region" description="Helical" evidence="7">
    <location>
        <begin position="493"/>
        <end position="515"/>
    </location>
</feature>
<feature type="transmembrane region" description="Helical" evidence="7">
    <location>
        <begin position="435"/>
        <end position="455"/>
    </location>
</feature>
<dbReference type="AlphaFoldDB" id="A0A1Y2MAV5"/>
<dbReference type="GO" id="GO:0022857">
    <property type="term" value="F:transmembrane transporter activity"/>
    <property type="evidence" value="ECO:0007669"/>
    <property type="project" value="InterPro"/>
</dbReference>
<protein>
    <recommendedName>
        <fullName evidence="10">Major facilitator superfamily (MFS) profile domain-containing protein</fullName>
    </recommendedName>
</protein>
<feature type="transmembrane region" description="Helical" evidence="7">
    <location>
        <begin position="78"/>
        <end position="99"/>
    </location>
</feature>
<evidence type="ECO:0000256" key="6">
    <source>
        <dbReference type="SAM" id="MobiDB-lite"/>
    </source>
</evidence>
<feature type="region of interest" description="Disordered" evidence="6">
    <location>
        <begin position="1"/>
        <end position="23"/>
    </location>
</feature>
<evidence type="ECO:0000256" key="5">
    <source>
        <dbReference type="ARBA" id="ARBA00023136"/>
    </source>
</evidence>
<feature type="transmembrane region" description="Helical" evidence="7">
    <location>
        <begin position="467"/>
        <end position="487"/>
    </location>
</feature>
<evidence type="ECO:0000256" key="2">
    <source>
        <dbReference type="ARBA" id="ARBA00005982"/>
    </source>
</evidence>
<evidence type="ECO:0000256" key="7">
    <source>
        <dbReference type="SAM" id="Phobius"/>
    </source>
</evidence>
<name>A0A1Y2MAV5_EPING</name>
<keyword evidence="3 7" id="KW-0812">Transmembrane</keyword>
<accession>A0A1Y2MAV5</accession>
<evidence type="ECO:0000313" key="9">
    <source>
        <dbReference type="Proteomes" id="UP000193240"/>
    </source>
</evidence>
<comment type="subcellular location">
    <subcellularLocation>
        <location evidence="1">Membrane</location>
        <topology evidence="1">Multi-pass membrane protein</topology>
    </subcellularLocation>
</comment>
<dbReference type="EMBL" id="KZ107839">
    <property type="protein sequence ID" value="OSS53244.1"/>
    <property type="molecule type" value="Genomic_DNA"/>
</dbReference>
<organism evidence="8 9">
    <name type="scientific">Epicoccum nigrum</name>
    <name type="common">Soil fungus</name>
    <name type="synonym">Epicoccum purpurascens</name>
    <dbReference type="NCBI Taxonomy" id="105696"/>
    <lineage>
        <taxon>Eukaryota</taxon>
        <taxon>Fungi</taxon>
        <taxon>Dikarya</taxon>
        <taxon>Ascomycota</taxon>
        <taxon>Pezizomycotina</taxon>
        <taxon>Dothideomycetes</taxon>
        <taxon>Pleosporomycetidae</taxon>
        <taxon>Pleosporales</taxon>
        <taxon>Pleosporineae</taxon>
        <taxon>Didymellaceae</taxon>
        <taxon>Epicoccum</taxon>
    </lineage>
</organism>